<dbReference type="Pfam" id="PF09335">
    <property type="entry name" value="VTT_dom"/>
    <property type="match status" value="1"/>
</dbReference>
<evidence type="ECO:0000256" key="4">
    <source>
        <dbReference type="ARBA" id="ARBA00022989"/>
    </source>
</evidence>
<evidence type="ECO:0000256" key="3">
    <source>
        <dbReference type="ARBA" id="ARBA00022692"/>
    </source>
</evidence>
<feature type="transmembrane region" description="Helical" evidence="6">
    <location>
        <begin position="12"/>
        <end position="31"/>
    </location>
</feature>
<comment type="caution">
    <text evidence="8">The sequence shown here is derived from an EMBL/GenBank/DDBJ whole genome shotgun (WGS) entry which is preliminary data.</text>
</comment>
<evidence type="ECO:0000256" key="1">
    <source>
        <dbReference type="ARBA" id="ARBA00004651"/>
    </source>
</evidence>
<dbReference type="PANTHER" id="PTHR12677:SF59">
    <property type="entry name" value="GOLGI APPARATUS MEMBRANE PROTEIN TVP38-RELATED"/>
    <property type="match status" value="1"/>
</dbReference>
<sequence>MVPALDKEAWRALALLVGLLLAAFALLRWLAPGADTLSRWTEAYLPAGVWGWAAYVAASSLLMSLAMPRQAVSFVGGCAFGALPGALLSTLGATLGCMIVFGASRCLGRSFVERRYGGRARKLNAVLVRHPFLLAFALRLFPSGNNWLSSLLAGVSRIPCLPFFLGSCLGYLPQNIVFSLLGSGMRIDMPWRTGLGLVLLGLSCVLAAWLYKRYGAFLRPCQGRDA</sequence>
<keyword evidence="4 6" id="KW-1133">Transmembrane helix</keyword>
<evidence type="ECO:0000313" key="8">
    <source>
        <dbReference type="EMBL" id="HIW78711.1"/>
    </source>
</evidence>
<keyword evidence="5 6" id="KW-0472">Membrane</keyword>
<name>A0A9D1QZ36_9BACT</name>
<organism evidence="8 9">
    <name type="scientific">Candidatus Bilophila faecipullorum</name>
    <dbReference type="NCBI Taxonomy" id="2838482"/>
    <lineage>
        <taxon>Bacteria</taxon>
        <taxon>Pseudomonadati</taxon>
        <taxon>Thermodesulfobacteriota</taxon>
        <taxon>Desulfovibrionia</taxon>
        <taxon>Desulfovibrionales</taxon>
        <taxon>Desulfovibrionaceae</taxon>
        <taxon>Bilophila</taxon>
    </lineage>
</organism>
<gene>
    <name evidence="8" type="ORF">H9874_06170</name>
</gene>
<evidence type="ECO:0000256" key="6">
    <source>
        <dbReference type="RuleBase" id="RU366058"/>
    </source>
</evidence>
<proteinExistence type="inferred from homology"/>
<keyword evidence="3 6" id="KW-0812">Transmembrane</keyword>
<feature type="transmembrane region" description="Helical" evidence="6">
    <location>
        <begin position="43"/>
        <end position="67"/>
    </location>
</feature>
<reference evidence="8" key="1">
    <citation type="journal article" date="2021" name="PeerJ">
        <title>Extensive microbial diversity within the chicken gut microbiome revealed by metagenomics and culture.</title>
        <authorList>
            <person name="Gilroy R."/>
            <person name="Ravi A."/>
            <person name="Getino M."/>
            <person name="Pursley I."/>
            <person name="Horton D.L."/>
            <person name="Alikhan N.F."/>
            <person name="Baker D."/>
            <person name="Gharbi K."/>
            <person name="Hall N."/>
            <person name="Watson M."/>
            <person name="Adriaenssens E.M."/>
            <person name="Foster-Nyarko E."/>
            <person name="Jarju S."/>
            <person name="Secka A."/>
            <person name="Antonio M."/>
            <person name="Oren A."/>
            <person name="Chaudhuri R.R."/>
            <person name="La Ragione R."/>
            <person name="Hildebrand F."/>
            <person name="Pallen M.J."/>
        </authorList>
    </citation>
    <scope>NUCLEOTIDE SEQUENCE</scope>
    <source>
        <strain evidence="8">ChiSxjej5B17-1746</strain>
    </source>
</reference>
<dbReference type="InterPro" id="IPR032816">
    <property type="entry name" value="VTT_dom"/>
</dbReference>
<comment type="subcellular location">
    <subcellularLocation>
        <location evidence="1 6">Cell membrane</location>
        <topology evidence="1 6">Multi-pass membrane protein</topology>
    </subcellularLocation>
</comment>
<reference evidence="8" key="2">
    <citation type="submission" date="2021-04" db="EMBL/GenBank/DDBJ databases">
        <authorList>
            <person name="Gilroy R."/>
        </authorList>
    </citation>
    <scope>NUCLEOTIDE SEQUENCE</scope>
    <source>
        <strain evidence="8">ChiSxjej5B17-1746</strain>
    </source>
</reference>
<comment type="similarity">
    <text evidence="6">Belongs to the TVP38/TMEM64 family.</text>
</comment>
<protein>
    <recommendedName>
        <fullName evidence="6">TVP38/TMEM64 family membrane protein</fullName>
    </recommendedName>
</protein>
<accession>A0A9D1QZ36</accession>
<dbReference type="InterPro" id="IPR015414">
    <property type="entry name" value="TMEM64"/>
</dbReference>
<evidence type="ECO:0000259" key="7">
    <source>
        <dbReference type="Pfam" id="PF09335"/>
    </source>
</evidence>
<keyword evidence="2 6" id="KW-1003">Cell membrane</keyword>
<feature type="domain" description="VTT" evidence="7">
    <location>
        <begin position="68"/>
        <end position="183"/>
    </location>
</feature>
<dbReference type="GO" id="GO:0005886">
    <property type="term" value="C:plasma membrane"/>
    <property type="evidence" value="ECO:0007669"/>
    <property type="project" value="UniProtKB-SubCell"/>
</dbReference>
<evidence type="ECO:0000313" key="9">
    <source>
        <dbReference type="Proteomes" id="UP000824264"/>
    </source>
</evidence>
<dbReference type="PANTHER" id="PTHR12677">
    <property type="entry name" value="GOLGI APPARATUS MEMBRANE PROTEIN TVP38-RELATED"/>
    <property type="match status" value="1"/>
</dbReference>
<dbReference type="Proteomes" id="UP000824264">
    <property type="component" value="Unassembled WGS sequence"/>
</dbReference>
<dbReference type="EMBL" id="DXGI01000227">
    <property type="protein sequence ID" value="HIW78711.1"/>
    <property type="molecule type" value="Genomic_DNA"/>
</dbReference>
<evidence type="ECO:0000256" key="2">
    <source>
        <dbReference type="ARBA" id="ARBA00022475"/>
    </source>
</evidence>
<feature type="transmembrane region" description="Helical" evidence="6">
    <location>
        <begin position="193"/>
        <end position="211"/>
    </location>
</feature>
<feature type="transmembrane region" description="Helical" evidence="6">
    <location>
        <begin position="79"/>
        <end position="102"/>
    </location>
</feature>
<evidence type="ECO:0000256" key="5">
    <source>
        <dbReference type="ARBA" id="ARBA00023136"/>
    </source>
</evidence>
<feature type="transmembrane region" description="Helical" evidence="6">
    <location>
        <begin position="123"/>
        <end position="141"/>
    </location>
</feature>
<dbReference type="AlphaFoldDB" id="A0A9D1QZ36"/>